<reference evidence="1 2" key="2">
    <citation type="submission" date="2010-03" db="EMBL/GenBank/DDBJ databases">
        <authorList>
            <person name="Payne S.H."/>
            <person name="Sutton G.G."/>
        </authorList>
    </citation>
    <scope>NUCLEOTIDE SEQUENCE [LARGE SCALE GENOMIC DNA]</scope>
    <source>
        <strain evidence="1 2">IP275</strain>
    </source>
</reference>
<reference evidence="1 2" key="1">
    <citation type="submission" date="2008-01" db="EMBL/GenBank/DDBJ databases">
        <title>Yersinia pestis Strain IP275 project at JCVI/TIGR.</title>
        <authorList>
            <person name="Ravel J."/>
            <person name="Eppinger M."/>
            <person name="Fricke W.F."/>
            <person name="Rosovitz M."/>
            <person name="Lindler L.E."/>
            <person name="Bearden S."/>
            <person name="Shriefer M."/>
        </authorList>
    </citation>
    <scope>NUCLEOTIDE SEQUENCE [LARGE SCALE GENOMIC DNA]</scope>
    <source>
        <strain evidence="1 2">IP275</strain>
    </source>
</reference>
<dbReference type="EMBL" id="AAOS02000017">
    <property type="protein sequence ID" value="EDR31845.1"/>
    <property type="molecule type" value="Genomic_DNA"/>
</dbReference>
<evidence type="ECO:0000313" key="2">
    <source>
        <dbReference type="Proteomes" id="UP000004430"/>
    </source>
</evidence>
<dbReference type="Proteomes" id="UP000004430">
    <property type="component" value="Unassembled WGS sequence"/>
</dbReference>
<gene>
    <name evidence="1" type="ORF">YPIP275_0623</name>
</gene>
<accession>A0AAV3B585</accession>
<organism evidence="1 2">
    <name type="scientific">Yersinia pestis biovar Orientalis str. IP275</name>
    <dbReference type="NCBI Taxonomy" id="373665"/>
    <lineage>
        <taxon>Bacteria</taxon>
        <taxon>Pseudomonadati</taxon>
        <taxon>Pseudomonadota</taxon>
        <taxon>Gammaproteobacteria</taxon>
        <taxon>Enterobacterales</taxon>
        <taxon>Yersiniaceae</taxon>
        <taxon>Yersinia</taxon>
    </lineage>
</organism>
<protein>
    <submittedName>
        <fullName evidence="1">Uncharacterized protein</fullName>
    </submittedName>
</protein>
<name>A0AAV3B585_YERPE</name>
<comment type="caution">
    <text evidence="1">The sequence shown here is derived from an EMBL/GenBank/DDBJ whole genome shotgun (WGS) entry which is preliminary data.</text>
</comment>
<proteinExistence type="predicted"/>
<sequence length="47" mass="5273">MLLGHLSPDKSKSPGKLFYTPSEYLFLTDCAGLFLVNKALKQDSRNK</sequence>
<dbReference type="AlphaFoldDB" id="A0AAV3B585"/>
<evidence type="ECO:0000313" key="1">
    <source>
        <dbReference type="EMBL" id="EDR31845.1"/>
    </source>
</evidence>